<dbReference type="InterPro" id="IPR003210">
    <property type="entry name" value="Signal_recog_particle_SRP14"/>
</dbReference>
<evidence type="ECO:0000313" key="9">
    <source>
        <dbReference type="EMBL" id="SSX04819.1"/>
    </source>
</evidence>
<dbReference type="SUPFAM" id="SSF54762">
    <property type="entry name" value="Signal recognition particle alu RNA binding heterodimer, SRP9/14"/>
    <property type="match status" value="1"/>
</dbReference>
<accession>A0A336KK19</accession>
<keyword evidence="5 8" id="KW-0694">RNA-binding</keyword>
<dbReference type="FunFam" id="3.30.720.10:FF:000003">
    <property type="entry name" value="Signal recognition particle 14"/>
    <property type="match status" value="1"/>
</dbReference>
<keyword evidence="4 8" id="KW-0963">Cytoplasm</keyword>
<reference evidence="9" key="1">
    <citation type="submission" date="2018-04" db="EMBL/GenBank/DDBJ databases">
        <authorList>
            <person name="Go L.Y."/>
            <person name="Mitchell J.A."/>
        </authorList>
    </citation>
    <scope>NUCLEOTIDE SEQUENCE</scope>
    <source>
        <tissue evidence="9">Whole organism</tissue>
    </source>
</reference>
<evidence type="ECO:0000256" key="2">
    <source>
        <dbReference type="ARBA" id="ARBA00010349"/>
    </source>
</evidence>
<dbReference type="EMBL" id="UFQT01000550">
    <property type="protein sequence ID" value="SSX25182.1"/>
    <property type="molecule type" value="Genomic_DNA"/>
</dbReference>
<dbReference type="PANTHER" id="PTHR12013">
    <property type="entry name" value="SIGNAL RECOGNITION PARTICLE 14 KD PROTEIN"/>
    <property type="match status" value="1"/>
</dbReference>
<dbReference type="GO" id="GO:0005786">
    <property type="term" value="C:signal recognition particle, endoplasmic reticulum targeting"/>
    <property type="evidence" value="ECO:0007669"/>
    <property type="project" value="UniProtKB-UniRule"/>
</dbReference>
<organism evidence="9">
    <name type="scientific">Culicoides sonorensis</name>
    <name type="common">Biting midge</name>
    <dbReference type="NCBI Taxonomy" id="179676"/>
    <lineage>
        <taxon>Eukaryota</taxon>
        <taxon>Metazoa</taxon>
        <taxon>Ecdysozoa</taxon>
        <taxon>Arthropoda</taxon>
        <taxon>Hexapoda</taxon>
        <taxon>Insecta</taxon>
        <taxon>Pterygota</taxon>
        <taxon>Neoptera</taxon>
        <taxon>Endopterygota</taxon>
        <taxon>Diptera</taxon>
        <taxon>Nematocera</taxon>
        <taxon>Chironomoidea</taxon>
        <taxon>Ceratopogonidae</taxon>
        <taxon>Ceratopogoninae</taxon>
        <taxon>Culicoides</taxon>
        <taxon>Monoculicoides</taxon>
    </lineage>
</organism>
<evidence type="ECO:0000256" key="6">
    <source>
        <dbReference type="ARBA" id="ARBA00023135"/>
    </source>
</evidence>
<comment type="similarity">
    <text evidence="2 8">Belongs to the SRP14 family.</text>
</comment>
<keyword evidence="7 8" id="KW-0687">Ribonucleoprotein</keyword>
<comment type="subcellular location">
    <subcellularLocation>
        <location evidence="1 8">Cytoplasm</location>
    </subcellularLocation>
</comment>
<comment type="subunit">
    <text evidence="8">Heterodimer with SRP9; binds RNA as heterodimer. Component of a signal recognition particle (SRP) complex that consists of a 7SL RNA molecule of 300 nucleotides and six protein subunits: SRP72, SRP68, SRP54, SRP19, SRP14 and SRP9.</text>
</comment>
<name>A0A336KK19_CULSO</name>
<dbReference type="GO" id="GO:0008312">
    <property type="term" value="F:7S RNA binding"/>
    <property type="evidence" value="ECO:0007669"/>
    <property type="project" value="UniProtKB-UniRule"/>
</dbReference>
<dbReference type="GO" id="GO:0030942">
    <property type="term" value="F:endoplasmic reticulum signal peptide binding"/>
    <property type="evidence" value="ECO:0007669"/>
    <property type="project" value="UniProtKB-UniRule"/>
</dbReference>
<evidence type="ECO:0000256" key="7">
    <source>
        <dbReference type="ARBA" id="ARBA00023274"/>
    </source>
</evidence>
<reference evidence="10" key="2">
    <citation type="submission" date="2018-07" db="EMBL/GenBank/DDBJ databases">
        <authorList>
            <person name="Quirk P.G."/>
            <person name="Krulwich T.A."/>
        </authorList>
    </citation>
    <scope>NUCLEOTIDE SEQUENCE</scope>
</reference>
<dbReference type="Gene3D" id="3.30.720.10">
    <property type="entry name" value="Signal recognition particle alu RNA binding heterodimer, srp9/1"/>
    <property type="match status" value="1"/>
</dbReference>
<dbReference type="VEuPathDB" id="VectorBase:CSON012037"/>
<keyword evidence="6 8" id="KW-0733">Signal recognition particle</keyword>
<protein>
    <recommendedName>
        <fullName evidence="3 8">Signal recognition particle 14 kDa protein</fullName>
        <shortName evidence="8">SRP14</shortName>
    </recommendedName>
</protein>
<dbReference type="GO" id="GO:0006614">
    <property type="term" value="P:SRP-dependent cotranslational protein targeting to membrane"/>
    <property type="evidence" value="ECO:0007669"/>
    <property type="project" value="UniProtKB-UniRule"/>
</dbReference>
<evidence type="ECO:0000256" key="8">
    <source>
        <dbReference type="RuleBase" id="RU368100"/>
    </source>
</evidence>
<evidence type="ECO:0000256" key="5">
    <source>
        <dbReference type="ARBA" id="ARBA00022884"/>
    </source>
</evidence>
<evidence type="ECO:0000256" key="1">
    <source>
        <dbReference type="ARBA" id="ARBA00004496"/>
    </source>
</evidence>
<dbReference type="EMBL" id="UFQS01000550">
    <property type="protein sequence ID" value="SSX04819.1"/>
    <property type="molecule type" value="Genomic_DNA"/>
</dbReference>
<evidence type="ECO:0000313" key="10">
    <source>
        <dbReference type="EMBL" id="SSX25182.1"/>
    </source>
</evidence>
<comment type="function">
    <text evidence="8">Component of the signal recognition particle (SRP) complex, a ribonucleoprotein complex that mediates the cotranslational targeting of secretory and membrane proteins to the endoplasmic reticulum (ER). SRP9 together with SRP14 and the Alu portion of the SRP RNA, constitutes the elongation arrest domain of SRP. The complex of SRP9 and SRP14 is required for SRP RNA binding.</text>
</comment>
<sequence>MVLLEYEVFLQKLTQLAQGARDKSSFTITLKRYDGNDRPEPREGTLPKPEEYMCLIRAKSKSKKLSTVVKQHDVPKFMELFGKVMKSNMDGLKKVKKTKNKAKAAQG</sequence>
<dbReference type="AlphaFoldDB" id="A0A336KK19"/>
<dbReference type="Pfam" id="PF02290">
    <property type="entry name" value="SRP14"/>
    <property type="match status" value="1"/>
</dbReference>
<evidence type="ECO:0000256" key="3">
    <source>
        <dbReference type="ARBA" id="ARBA00017926"/>
    </source>
</evidence>
<proteinExistence type="inferred from homology"/>
<gene>
    <name evidence="9" type="primary">CSON012037</name>
</gene>
<evidence type="ECO:0000256" key="4">
    <source>
        <dbReference type="ARBA" id="ARBA00022490"/>
    </source>
</evidence>
<dbReference type="InterPro" id="IPR009018">
    <property type="entry name" value="Signal_recog_particle_SRP9/14"/>
</dbReference>